<dbReference type="PROSITE" id="PS00584">
    <property type="entry name" value="PFKB_KINASES_2"/>
    <property type="match status" value="1"/>
</dbReference>
<evidence type="ECO:0000313" key="5">
    <source>
        <dbReference type="Proteomes" id="UP001431776"/>
    </source>
</evidence>
<dbReference type="InterPro" id="IPR002173">
    <property type="entry name" value="Carboh/pur_kinase_PfkB_CS"/>
</dbReference>
<dbReference type="PANTHER" id="PTHR46969">
    <property type="entry name" value="BIFUNCTIONAL PROTEIN HLDE"/>
    <property type="match status" value="1"/>
</dbReference>
<dbReference type="InterPro" id="IPR011611">
    <property type="entry name" value="PfkB_dom"/>
</dbReference>
<dbReference type="GO" id="GO:0033786">
    <property type="term" value="F:heptose-1-phosphate adenylyltransferase activity"/>
    <property type="evidence" value="ECO:0007669"/>
    <property type="project" value="TreeGrafter"/>
</dbReference>
<dbReference type="GO" id="GO:0033785">
    <property type="term" value="F:heptose 7-phosphate kinase activity"/>
    <property type="evidence" value="ECO:0007669"/>
    <property type="project" value="TreeGrafter"/>
</dbReference>
<dbReference type="SUPFAM" id="SSF56784">
    <property type="entry name" value="HAD-like"/>
    <property type="match status" value="1"/>
</dbReference>
<dbReference type="Pfam" id="PF00294">
    <property type="entry name" value="PfkB"/>
    <property type="match status" value="1"/>
</dbReference>
<dbReference type="CDD" id="cd01427">
    <property type="entry name" value="HAD_like"/>
    <property type="match status" value="1"/>
</dbReference>
<dbReference type="Gene3D" id="3.40.1190.20">
    <property type="match status" value="1"/>
</dbReference>
<feature type="domain" description="Carbohydrate kinase PfkB" evidence="3">
    <location>
        <begin position="18"/>
        <end position="316"/>
    </location>
</feature>
<dbReference type="PANTHER" id="PTHR46969:SF1">
    <property type="entry name" value="BIFUNCTIONAL PROTEIN HLDE"/>
    <property type="match status" value="1"/>
</dbReference>
<sequence length="639" mass="70138">MDEQRIREILDRIKNVSVAVYGDFCLDAYWILDPNGSEISVETGLQAQAVARHYYSLGGASNVVANLAALEPEAIQVIGAVGGDLYGRELRRQLDDLGVDTTALVIQSENYDTVTFAKPYVEGREQPRMDFGFFNRRSEATDEALLAGIRHALETADALIVNQQVPGSITNEIFIDRANALFAEFPDKVVLLDSRHCGGKFKGIYRKTNDREAAALNGVEVGLDDDLPLEDVKSYAHRLYEQFNKPVFLTRGSRGILAVDRDGLHEVPGIQLLKKLDPVGAGDTVTSALALCLGAGVLPEEAAEFANLAAAVTVQKLFQTGTASGEEVLAVGRSPDYVYQPELAEDLRRACYVDGGDIELCAEAIPFGQIKHAVFDADGTVSTLRQGWEQVMAPVMIEAILGEQYRTADMALYEKVRQRVLEYIDQSTGIQTILQMEVLVEMVREFAIVPAGKVLDKFGYKEIYNRALMEVVNDRIARLERGQLDVSDFTVKGAVGFLAAMRNRGVTLYLASGTDRDDVVREAHALGYAEFFDGGIYGAVGDVTKYSKRMVIDRIMTENRLSGAELVVVGDGPVEMRECRKRDGIAVGVASDEVRRYGLHPEKRTRLIKAGAQVVVPDFSQWHDLLGLLFGPSAGARSK</sequence>
<comment type="caution">
    <text evidence="4">The sequence shown here is derived from an EMBL/GenBank/DDBJ whole genome shotgun (WGS) entry which is preliminary data.</text>
</comment>
<dbReference type="EMBL" id="JASCXX010000027">
    <property type="protein sequence ID" value="MDI6450979.1"/>
    <property type="molecule type" value="Genomic_DNA"/>
</dbReference>
<dbReference type="SFLD" id="SFLDS00003">
    <property type="entry name" value="Haloacid_Dehalogenase"/>
    <property type="match status" value="1"/>
</dbReference>
<dbReference type="Gene3D" id="3.40.50.1000">
    <property type="entry name" value="HAD superfamily/HAD-like"/>
    <property type="match status" value="1"/>
</dbReference>
<dbReference type="InterPro" id="IPR036412">
    <property type="entry name" value="HAD-like_sf"/>
</dbReference>
<name>A0AAW6U509_9BACT</name>
<evidence type="ECO:0000256" key="2">
    <source>
        <dbReference type="ARBA" id="ARBA00022777"/>
    </source>
</evidence>
<dbReference type="InterPro" id="IPR029056">
    <property type="entry name" value="Ribokinase-like"/>
</dbReference>
<proteinExistence type="predicted"/>
<protein>
    <submittedName>
        <fullName evidence="4">PfkB family carbohydrate kinase</fullName>
    </submittedName>
</protein>
<dbReference type="Pfam" id="PF00702">
    <property type="entry name" value="Hydrolase"/>
    <property type="match status" value="1"/>
</dbReference>
<dbReference type="RefSeq" id="WP_349246388.1">
    <property type="nucleotide sequence ID" value="NZ_JASCXX010000027.1"/>
</dbReference>
<evidence type="ECO:0000256" key="1">
    <source>
        <dbReference type="ARBA" id="ARBA00022679"/>
    </source>
</evidence>
<evidence type="ECO:0000313" key="4">
    <source>
        <dbReference type="EMBL" id="MDI6450979.1"/>
    </source>
</evidence>
<evidence type="ECO:0000259" key="3">
    <source>
        <dbReference type="Pfam" id="PF00294"/>
    </source>
</evidence>
<accession>A0AAW6U509</accession>
<dbReference type="GO" id="GO:0005829">
    <property type="term" value="C:cytosol"/>
    <property type="evidence" value="ECO:0007669"/>
    <property type="project" value="TreeGrafter"/>
</dbReference>
<keyword evidence="1" id="KW-0808">Transferase</keyword>
<reference evidence="4" key="1">
    <citation type="submission" date="2023-05" db="EMBL/GenBank/DDBJ databases">
        <title>Anaerotaeda fermentans gen. nov., sp. nov., a novel anaerobic planctomycete of the new family within the order Sedimentisphaerales isolated from Taman Peninsula, Russia.</title>
        <authorList>
            <person name="Khomyakova M.A."/>
            <person name="Merkel A.Y."/>
            <person name="Slobodkin A.I."/>
        </authorList>
    </citation>
    <scope>NUCLEOTIDE SEQUENCE</scope>
    <source>
        <strain evidence="4">M17dextr</strain>
    </source>
</reference>
<dbReference type="Proteomes" id="UP001431776">
    <property type="component" value="Unassembled WGS sequence"/>
</dbReference>
<dbReference type="AlphaFoldDB" id="A0AAW6U509"/>
<gene>
    <name evidence="4" type="ORF">QJ522_18100</name>
</gene>
<keyword evidence="5" id="KW-1185">Reference proteome</keyword>
<dbReference type="SFLD" id="SFLDG01129">
    <property type="entry name" value="C1.5:_HAD__Beta-PGM__Phosphata"/>
    <property type="match status" value="1"/>
</dbReference>
<dbReference type="SUPFAM" id="SSF53613">
    <property type="entry name" value="Ribokinase-like"/>
    <property type="match status" value="1"/>
</dbReference>
<dbReference type="InterPro" id="IPR023214">
    <property type="entry name" value="HAD_sf"/>
</dbReference>
<organism evidence="4 5">
    <name type="scientific">Anaerobaca lacustris</name>
    <dbReference type="NCBI Taxonomy" id="3044600"/>
    <lineage>
        <taxon>Bacteria</taxon>
        <taxon>Pseudomonadati</taxon>
        <taxon>Planctomycetota</taxon>
        <taxon>Phycisphaerae</taxon>
        <taxon>Sedimentisphaerales</taxon>
        <taxon>Anaerobacaceae</taxon>
        <taxon>Anaerobaca</taxon>
    </lineage>
</organism>
<keyword evidence="2 4" id="KW-0418">Kinase</keyword>